<evidence type="ECO:0000313" key="2">
    <source>
        <dbReference type="Proteomes" id="UP000001075"/>
    </source>
</evidence>
<dbReference type="InParanoid" id="G3HEL5"/>
<dbReference type="Proteomes" id="UP000001075">
    <property type="component" value="Unassembled WGS sequence"/>
</dbReference>
<organism evidence="1 2">
    <name type="scientific">Cricetulus griseus</name>
    <name type="common">Chinese hamster</name>
    <name type="synonym">Cricetulus barabensis griseus</name>
    <dbReference type="NCBI Taxonomy" id="10029"/>
    <lineage>
        <taxon>Eukaryota</taxon>
        <taxon>Metazoa</taxon>
        <taxon>Chordata</taxon>
        <taxon>Craniata</taxon>
        <taxon>Vertebrata</taxon>
        <taxon>Euteleostomi</taxon>
        <taxon>Mammalia</taxon>
        <taxon>Eutheria</taxon>
        <taxon>Euarchontoglires</taxon>
        <taxon>Glires</taxon>
        <taxon>Rodentia</taxon>
        <taxon>Myomorpha</taxon>
        <taxon>Muroidea</taxon>
        <taxon>Cricetidae</taxon>
        <taxon>Cricetinae</taxon>
        <taxon>Cricetulus</taxon>
    </lineage>
</organism>
<accession>G3HEL5</accession>
<name>G3HEL5_CRIGR</name>
<protein>
    <submittedName>
        <fullName evidence="1">Uncharacterized protein</fullName>
    </submittedName>
</protein>
<gene>
    <name evidence="1" type="ORF">I79_009002</name>
</gene>
<sequence>MGSTQGGSCVSSHYGSRLCDNAFKHPSVHPVPICFGQFIEYYFFAFRKSGFISL</sequence>
<dbReference type="AlphaFoldDB" id="G3HEL5"/>
<proteinExistence type="predicted"/>
<evidence type="ECO:0000313" key="1">
    <source>
        <dbReference type="EMBL" id="EGW02981.1"/>
    </source>
</evidence>
<dbReference type="EMBL" id="JH000318">
    <property type="protein sequence ID" value="EGW02981.1"/>
    <property type="molecule type" value="Genomic_DNA"/>
</dbReference>
<reference evidence="2" key="1">
    <citation type="journal article" date="2011" name="Nat. Biotechnol.">
        <title>The genomic sequence of the Chinese hamster ovary (CHO)-K1 cell line.</title>
        <authorList>
            <person name="Xu X."/>
            <person name="Nagarajan H."/>
            <person name="Lewis N.E."/>
            <person name="Pan S."/>
            <person name="Cai Z."/>
            <person name="Liu X."/>
            <person name="Chen W."/>
            <person name="Xie M."/>
            <person name="Wang W."/>
            <person name="Hammond S."/>
            <person name="Andersen M.R."/>
            <person name="Neff N."/>
            <person name="Passarelli B."/>
            <person name="Koh W."/>
            <person name="Fan H.C."/>
            <person name="Wang J."/>
            <person name="Gui Y."/>
            <person name="Lee K.H."/>
            <person name="Betenbaugh M.J."/>
            <person name="Quake S.R."/>
            <person name="Famili I."/>
            <person name="Palsson B.O."/>
            <person name="Wang J."/>
        </authorList>
    </citation>
    <scope>NUCLEOTIDE SEQUENCE [LARGE SCALE GENOMIC DNA]</scope>
    <source>
        <strain evidence="2">CHO K1 cell line</strain>
    </source>
</reference>